<feature type="region of interest" description="Disordered" evidence="1">
    <location>
        <begin position="177"/>
        <end position="225"/>
    </location>
</feature>
<evidence type="ECO:0000313" key="2">
    <source>
        <dbReference type="EMBL" id="HHH86097.1"/>
    </source>
</evidence>
<sequence length="225" mass="25661">MRYFLIFILIGFPSLVFAQIIRIGILPIEFKGQGISSQFKENVENTIYSTLTVPSQIESISLKEKDLKKKKVDVNYFLKSFVEISKDKAKIELNLIDASSSKSFYSVKENTNLSEISSKIVIHLEEIKKKLLSLETVPSFSYPEEKSFLSKINPFSMISGLFSRLFSKKEEFDIKVPVPPPPPPPGYSVKPSSPPYYPYIQTTPKVSPEISPEKKTPQPSPWQWF</sequence>
<reference evidence="2" key="1">
    <citation type="journal article" date="2020" name="mSystems">
        <title>Genome- and Community-Level Interaction Insights into Carbon Utilization and Element Cycling Functions of Hydrothermarchaeota in Hydrothermal Sediment.</title>
        <authorList>
            <person name="Zhou Z."/>
            <person name="Liu Y."/>
            <person name="Xu W."/>
            <person name="Pan J."/>
            <person name="Luo Z.H."/>
            <person name="Li M."/>
        </authorList>
    </citation>
    <scope>NUCLEOTIDE SEQUENCE [LARGE SCALE GENOMIC DNA]</scope>
    <source>
        <strain evidence="2">SpSt-1011</strain>
    </source>
</reference>
<gene>
    <name evidence="2" type="ORF">ENL62_00785</name>
</gene>
<proteinExistence type="predicted"/>
<organism evidence="2">
    <name type="scientific">Thermodesulfobacterium geofontis</name>
    <dbReference type="NCBI Taxonomy" id="1295609"/>
    <lineage>
        <taxon>Bacteria</taxon>
        <taxon>Pseudomonadati</taxon>
        <taxon>Thermodesulfobacteriota</taxon>
        <taxon>Thermodesulfobacteria</taxon>
        <taxon>Thermodesulfobacteriales</taxon>
        <taxon>Thermodesulfobacteriaceae</taxon>
        <taxon>Thermodesulfobacterium</taxon>
    </lineage>
</organism>
<dbReference type="AlphaFoldDB" id="A0A7V5N1M7"/>
<dbReference type="EMBL" id="DRUQ01000055">
    <property type="protein sequence ID" value="HHH86097.1"/>
    <property type="molecule type" value="Genomic_DNA"/>
</dbReference>
<name>A0A7V5N1M7_9BACT</name>
<protein>
    <submittedName>
        <fullName evidence="2">Uncharacterized protein</fullName>
    </submittedName>
</protein>
<comment type="caution">
    <text evidence="2">The sequence shown here is derived from an EMBL/GenBank/DDBJ whole genome shotgun (WGS) entry which is preliminary data.</text>
</comment>
<evidence type="ECO:0000256" key="1">
    <source>
        <dbReference type="SAM" id="MobiDB-lite"/>
    </source>
</evidence>
<accession>A0A7V5N1M7</accession>
<feature type="compositionally biased region" description="Pro residues" evidence="1">
    <location>
        <begin position="177"/>
        <end position="197"/>
    </location>
</feature>